<accession>A0A1I7ZIZ2</accession>
<evidence type="ECO:0000313" key="1">
    <source>
        <dbReference type="Proteomes" id="UP000095287"/>
    </source>
</evidence>
<reference evidence="2" key="1">
    <citation type="submission" date="2016-11" db="UniProtKB">
        <authorList>
            <consortium name="WormBaseParasite"/>
        </authorList>
    </citation>
    <scope>IDENTIFICATION</scope>
</reference>
<sequence length="341" mass="38753">MHGSIWCNTSFTVRLGATFQSGNVTSAANQSDMDAVPVCFIEAVLRRARRYNNHVHLLTKFSGLWGKLGMNYAKNSCYLQISICAIGERPMESRELSPEVLREKSKNIRSITFNISGISNSHWDDWKKVSPEKEKYITKLLQRLDAPDKELGMGYNSGLDESSLREIFSKYSKLFESFSSLTLWEFDAPAFVNLAQSMVSTGRLQSICIWDPVPPVLPSSFWVDYFFSESCRELDAHFEDPSVVPELINRWKQLDPRTLTPLKVCDGIRTSPDTLVDVGMKPIPLETADPEVLGKIQRRFINTIASLHCIDHPTHPHVKIYVIVFIGLSRKPMDEFALLFD</sequence>
<keyword evidence="1" id="KW-1185">Reference proteome</keyword>
<evidence type="ECO:0000313" key="2">
    <source>
        <dbReference type="WBParaSite" id="L893_g26887.t1"/>
    </source>
</evidence>
<dbReference type="Proteomes" id="UP000095287">
    <property type="component" value="Unplaced"/>
</dbReference>
<proteinExistence type="predicted"/>
<organism evidence="1 2">
    <name type="scientific">Steinernema glaseri</name>
    <dbReference type="NCBI Taxonomy" id="37863"/>
    <lineage>
        <taxon>Eukaryota</taxon>
        <taxon>Metazoa</taxon>
        <taxon>Ecdysozoa</taxon>
        <taxon>Nematoda</taxon>
        <taxon>Chromadorea</taxon>
        <taxon>Rhabditida</taxon>
        <taxon>Tylenchina</taxon>
        <taxon>Panagrolaimomorpha</taxon>
        <taxon>Strongyloidoidea</taxon>
        <taxon>Steinernematidae</taxon>
        <taxon>Steinernema</taxon>
    </lineage>
</organism>
<name>A0A1I7ZIZ2_9BILA</name>
<dbReference type="AlphaFoldDB" id="A0A1I7ZIZ2"/>
<dbReference type="WBParaSite" id="L893_g26887.t1">
    <property type="protein sequence ID" value="L893_g26887.t1"/>
    <property type="gene ID" value="L893_g26887"/>
</dbReference>
<protein>
    <submittedName>
        <fullName evidence="2">Reverse transcriptase</fullName>
    </submittedName>
</protein>